<dbReference type="SUPFAM" id="SSF53448">
    <property type="entry name" value="Nucleotide-diphospho-sugar transferases"/>
    <property type="match status" value="1"/>
</dbReference>
<dbReference type="CDD" id="cd00761">
    <property type="entry name" value="Glyco_tranf_GTA_type"/>
    <property type="match status" value="1"/>
</dbReference>
<organism evidence="4 5">
    <name type="scientific">Fusibacillus kribbianus</name>
    <dbReference type="NCBI Taxonomy" id="3044208"/>
    <lineage>
        <taxon>Bacteria</taxon>
        <taxon>Bacillati</taxon>
        <taxon>Bacillota</taxon>
        <taxon>Clostridia</taxon>
        <taxon>Lachnospirales</taxon>
        <taxon>Lachnospiraceae</taxon>
        <taxon>Fusibacillus</taxon>
    </lineage>
</organism>
<name>A0AAP4B9W5_9FIRM</name>
<keyword evidence="5" id="KW-1185">Reference proteome</keyword>
<keyword evidence="1 4" id="KW-0328">Glycosyltransferase</keyword>
<dbReference type="Proteomes" id="UP001300383">
    <property type="component" value="Unassembled WGS sequence"/>
</dbReference>
<sequence length="323" mass="37740">MNDFISVIVPVYNVAAYLPSCIDSILFQDYSSLEVILIDDGSTDESGEICDEYAQKDRRIKVIHQTNGGAAAAKNAGLRIASGEFLSFVDSDDFLEPGAYSHMIQVMQEQSADVVQCSYQDIFKDHMEEHVLKKVTLNQIDFLVLFTEDWTCALLWDKLYKRSLYEEIFFETGHKIDDEYFTYRGILNAKKIVRDSQIVYNYRKRASSVMYSPTSARQIISDRIDYLSKRRKNVIACFPQLRAVYDNHFLNMMIILSRDENATEENLKSIRLYLKEYFYEKPHTKPDYRLIPSLSKLMFWGSKKNLRRKRMAQPLNNLDSFFE</sequence>
<dbReference type="PANTHER" id="PTHR22916">
    <property type="entry name" value="GLYCOSYLTRANSFERASE"/>
    <property type="match status" value="1"/>
</dbReference>
<dbReference type="RefSeq" id="WP_283230059.1">
    <property type="nucleotide sequence ID" value="NZ_JASGBQ010000003.1"/>
</dbReference>
<protein>
    <submittedName>
        <fullName evidence="4">Glycosyltransferase</fullName>
        <ecNumber evidence="4">2.4.-.-</ecNumber>
    </submittedName>
</protein>
<evidence type="ECO:0000256" key="1">
    <source>
        <dbReference type="ARBA" id="ARBA00022676"/>
    </source>
</evidence>
<feature type="domain" description="Glycosyltransferase 2-like" evidence="3">
    <location>
        <begin position="6"/>
        <end position="162"/>
    </location>
</feature>
<evidence type="ECO:0000313" key="4">
    <source>
        <dbReference type="EMBL" id="MDI9241552.1"/>
    </source>
</evidence>
<proteinExistence type="predicted"/>
<evidence type="ECO:0000259" key="3">
    <source>
        <dbReference type="Pfam" id="PF00535"/>
    </source>
</evidence>
<keyword evidence="2 4" id="KW-0808">Transferase</keyword>
<dbReference type="EMBL" id="JASGBQ010000003">
    <property type="protein sequence ID" value="MDI9241552.1"/>
    <property type="molecule type" value="Genomic_DNA"/>
</dbReference>
<accession>A0AAP4B9W5</accession>
<dbReference type="EC" id="2.4.-.-" evidence="4"/>
<evidence type="ECO:0000256" key="2">
    <source>
        <dbReference type="ARBA" id="ARBA00022679"/>
    </source>
</evidence>
<dbReference type="InterPro" id="IPR029044">
    <property type="entry name" value="Nucleotide-diphossugar_trans"/>
</dbReference>
<reference evidence="4 5" key="1">
    <citation type="submission" date="2023-05" db="EMBL/GenBank/DDBJ databases">
        <title>[ruminococcus] sp. nov., isolated from a pig farm feces dump.</title>
        <authorList>
            <person name="Chang Y.-H."/>
        </authorList>
    </citation>
    <scope>NUCLEOTIDE SEQUENCE [LARGE SCALE GENOMIC DNA]</scope>
    <source>
        <strain evidence="4 5">YH-rum2234</strain>
    </source>
</reference>
<dbReference type="Gene3D" id="3.90.550.10">
    <property type="entry name" value="Spore Coat Polysaccharide Biosynthesis Protein SpsA, Chain A"/>
    <property type="match status" value="1"/>
</dbReference>
<dbReference type="PANTHER" id="PTHR22916:SF51">
    <property type="entry name" value="GLYCOSYLTRANSFERASE EPSH-RELATED"/>
    <property type="match status" value="1"/>
</dbReference>
<gene>
    <name evidence="4" type="ORF">QJ036_03550</name>
</gene>
<comment type="caution">
    <text evidence="4">The sequence shown here is derived from an EMBL/GenBank/DDBJ whole genome shotgun (WGS) entry which is preliminary data.</text>
</comment>
<dbReference type="Pfam" id="PF00535">
    <property type="entry name" value="Glycos_transf_2"/>
    <property type="match status" value="1"/>
</dbReference>
<evidence type="ECO:0000313" key="5">
    <source>
        <dbReference type="Proteomes" id="UP001300383"/>
    </source>
</evidence>
<dbReference type="InterPro" id="IPR001173">
    <property type="entry name" value="Glyco_trans_2-like"/>
</dbReference>
<dbReference type="AlphaFoldDB" id="A0AAP4B9W5"/>
<dbReference type="GO" id="GO:0016757">
    <property type="term" value="F:glycosyltransferase activity"/>
    <property type="evidence" value="ECO:0007669"/>
    <property type="project" value="UniProtKB-KW"/>
</dbReference>